<proteinExistence type="predicted"/>
<dbReference type="EMBL" id="BMLP01000001">
    <property type="protein sequence ID" value="GGO26829.1"/>
    <property type="molecule type" value="Genomic_DNA"/>
</dbReference>
<evidence type="ECO:0000313" key="3">
    <source>
        <dbReference type="Proteomes" id="UP000598196"/>
    </source>
</evidence>
<reference evidence="2 3" key="1">
    <citation type="journal article" date="2014" name="Int. J. Syst. Evol. Microbiol.">
        <title>Complete genome sequence of Corynebacterium casei LMG S-19264T (=DSM 44701T), isolated from a smear-ripened cheese.</title>
        <authorList>
            <consortium name="US DOE Joint Genome Institute (JGI-PGF)"/>
            <person name="Walter F."/>
            <person name="Albersmeier A."/>
            <person name="Kalinowski J."/>
            <person name="Ruckert C."/>
        </authorList>
    </citation>
    <scope>NUCLEOTIDE SEQUENCE [LARGE SCALE GENOMIC DNA]</scope>
    <source>
        <strain evidence="2 3">CGMCC 1.7029</strain>
    </source>
</reference>
<keyword evidence="1" id="KW-0812">Transmembrane</keyword>
<evidence type="ECO:0000256" key="1">
    <source>
        <dbReference type="SAM" id="Phobius"/>
    </source>
</evidence>
<keyword evidence="1" id="KW-1133">Transmembrane helix</keyword>
<gene>
    <name evidence="2" type="ORF">GCM10010991_07870</name>
</gene>
<protein>
    <submittedName>
        <fullName evidence="2">Uncharacterized protein</fullName>
    </submittedName>
</protein>
<keyword evidence="1" id="KW-0472">Membrane</keyword>
<keyword evidence="3" id="KW-1185">Reference proteome</keyword>
<dbReference type="Proteomes" id="UP000598196">
    <property type="component" value="Unassembled WGS sequence"/>
</dbReference>
<sequence length="76" mass="8393">MTFRCPPARRVASRAPLEIIDMDEPGKPQTPIGDPGSYALPAALLCAALLIFVVVFAQPEIEPRQWPSTAQWECTR</sequence>
<feature type="transmembrane region" description="Helical" evidence="1">
    <location>
        <begin position="38"/>
        <end position="57"/>
    </location>
</feature>
<name>A0A917YK01_9RHOB</name>
<dbReference type="AlphaFoldDB" id="A0A917YK01"/>
<comment type="caution">
    <text evidence="2">The sequence shown here is derived from an EMBL/GenBank/DDBJ whole genome shotgun (WGS) entry which is preliminary data.</text>
</comment>
<accession>A0A917YK01</accession>
<organism evidence="2 3">
    <name type="scientific">Gemmobacter aquaticus</name>
    <dbReference type="NCBI Taxonomy" id="490185"/>
    <lineage>
        <taxon>Bacteria</taxon>
        <taxon>Pseudomonadati</taxon>
        <taxon>Pseudomonadota</taxon>
        <taxon>Alphaproteobacteria</taxon>
        <taxon>Rhodobacterales</taxon>
        <taxon>Paracoccaceae</taxon>
        <taxon>Gemmobacter</taxon>
    </lineage>
</organism>
<evidence type="ECO:0000313" key="2">
    <source>
        <dbReference type="EMBL" id="GGO26829.1"/>
    </source>
</evidence>